<gene>
    <name evidence="1" type="ORF">E2C01_078266</name>
</gene>
<evidence type="ECO:0000313" key="1">
    <source>
        <dbReference type="EMBL" id="MPC83554.1"/>
    </source>
</evidence>
<keyword evidence="2" id="KW-1185">Reference proteome</keyword>
<name>A0A5B7ITP3_PORTR</name>
<accession>A0A5B7ITP3</accession>
<dbReference type="EMBL" id="VSRR010062809">
    <property type="protein sequence ID" value="MPC83554.1"/>
    <property type="molecule type" value="Genomic_DNA"/>
</dbReference>
<comment type="caution">
    <text evidence="1">The sequence shown here is derived from an EMBL/GenBank/DDBJ whole genome shotgun (WGS) entry which is preliminary data.</text>
</comment>
<dbReference type="AlphaFoldDB" id="A0A5B7ITP3"/>
<proteinExistence type="predicted"/>
<organism evidence="1 2">
    <name type="scientific">Portunus trituberculatus</name>
    <name type="common">Swimming crab</name>
    <name type="synonym">Neptunus trituberculatus</name>
    <dbReference type="NCBI Taxonomy" id="210409"/>
    <lineage>
        <taxon>Eukaryota</taxon>
        <taxon>Metazoa</taxon>
        <taxon>Ecdysozoa</taxon>
        <taxon>Arthropoda</taxon>
        <taxon>Crustacea</taxon>
        <taxon>Multicrustacea</taxon>
        <taxon>Malacostraca</taxon>
        <taxon>Eumalacostraca</taxon>
        <taxon>Eucarida</taxon>
        <taxon>Decapoda</taxon>
        <taxon>Pleocyemata</taxon>
        <taxon>Brachyura</taxon>
        <taxon>Eubrachyura</taxon>
        <taxon>Portunoidea</taxon>
        <taxon>Portunidae</taxon>
        <taxon>Portuninae</taxon>
        <taxon>Portunus</taxon>
    </lineage>
</organism>
<sequence length="80" mass="8214">MSVEPVEGVQEIAVCHVYVADGSGGSGGGGAAIARCLPHSPTFTASLSGSARPRTALTRPVPLFVLPRPDDPTNRARECV</sequence>
<protein>
    <submittedName>
        <fullName evidence="1">Uncharacterized protein</fullName>
    </submittedName>
</protein>
<dbReference type="Proteomes" id="UP000324222">
    <property type="component" value="Unassembled WGS sequence"/>
</dbReference>
<evidence type="ECO:0000313" key="2">
    <source>
        <dbReference type="Proteomes" id="UP000324222"/>
    </source>
</evidence>
<reference evidence="1 2" key="1">
    <citation type="submission" date="2019-05" db="EMBL/GenBank/DDBJ databases">
        <title>Another draft genome of Portunus trituberculatus and its Hox gene families provides insights of decapod evolution.</title>
        <authorList>
            <person name="Jeong J.-H."/>
            <person name="Song I."/>
            <person name="Kim S."/>
            <person name="Choi T."/>
            <person name="Kim D."/>
            <person name="Ryu S."/>
            <person name="Kim W."/>
        </authorList>
    </citation>
    <scope>NUCLEOTIDE SEQUENCE [LARGE SCALE GENOMIC DNA]</scope>
    <source>
        <tissue evidence="1">Muscle</tissue>
    </source>
</reference>